<dbReference type="EMBL" id="JAEACQ010000203">
    <property type="protein sequence ID" value="MBL7629018.1"/>
    <property type="molecule type" value="Genomic_DNA"/>
</dbReference>
<accession>A0A937RMC4</accession>
<reference evidence="1" key="1">
    <citation type="submission" date="2020-12" db="EMBL/GenBank/DDBJ databases">
        <title>Genomic characterization of non-nitrogen-fixing Frankia strains.</title>
        <authorList>
            <person name="Carlos-Shanley C."/>
            <person name="Guerra T."/>
            <person name="Hahn D."/>
        </authorList>
    </citation>
    <scope>NUCLEOTIDE SEQUENCE</scope>
    <source>
        <strain evidence="1">CN6</strain>
    </source>
</reference>
<comment type="caution">
    <text evidence="1">The sequence shown here is derived from an EMBL/GenBank/DDBJ whole genome shotgun (WGS) entry which is preliminary data.</text>
</comment>
<dbReference type="AlphaFoldDB" id="A0A937RMC4"/>
<evidence type="ECO:0000313" key="2">
    <source>
        <dbReference type="Proteomes" id="UP000604475"/>
    </source>
</evidence>
<sequence length="249" mass="28082">MSAAERHSDGPEGVVLDRANSVGIFVSYSAREVDADILKMLYRSIGRFYKPPPPPIDFDFDFDIAFTHAVAEYPSSPLVAVFREASATEDPAAALFEVLTEDLAAAFIVASWGSKRSATQLYLFKIAQAFIAYSEFLRPWTDVARDAIQRLRRRMVLQAWRTRRSWSLQFFRLLIGQRRRRNRSGLSWNLTLNTRVTRGPNPLVASQPWPLAGEVPVDQRDRGAPPRPILGSSSCLRSSKLCWSPLLLV</sequence>
<dbReference type="Proteomes" id="UP000604475">
    <property type="component" value="Unassembled WGS sequence"/>
</dbReference>
<name>A0A937RMC4_9ACTN</name>
<keyword evidence="2" id="KW-1185">Reference proteome</keyword>
<gene>
    <name evidence="1" type="ORF">I7412_18020</name>
</gene>
<dbReference type="RefSeq" id="WP_203003968.1">
    <property type="nucleotide sequence ID" value="NZ_JADWYU010000179.1"/>
</dbReference>
<protein>
    <submittedName>
        <fullName evidence="1">Uncharacterized protein</fullName>
    </submittedName>
</protein>
<organism evidence="1 2">
    <name type="scientific">Frankia nepalensis</name>
    <dbReference type="NCBI Taxonomy" id="1836974"/>
    <lineage>
        <taxon>Bacteria</taxon>
        <taxon>Bacillati</taxon>
        <taxon>Actinomycetota</taxon>
        <taxon>Actinomycetes</taxon>
        <taxon>Frankiales</taxon>
        <taxon>Frankiaceae</taxon>
        <taxon>Frankia</taxon>
    </lineage>
</organism>
<proteinExistence type="predicted"/>
<evidence type="ECO:0000313" key="1">
    <source>
        <dbReference type="EMBL" id="MBL7629018.1"/>
    </source>
</evidence>